<dbReference type="Proteomes" id="UP000016930">
    <property type="component" value="Unassembled WGS sequence"/>
</dbReference>
<dbReference type="AlphaFoldDB" id="M2P9P0"/>
<sequence>MRDRKGRDGAGAKKQQGAQRGGVRARRPLVLAPSSFLADSGCNLPLLSTRGRVARSPAAVVASARTARSTAKAVRGRRAAWWRPRVVFGPSLADSGCVRSPVRAARRVHLPVLVAVPEREQLAARLCHARLPCAALVRPDSELRRISGPQAQEGGSSAWAGSARMRHTPVRQSSPPCSSPRKPIEYTHPHTGCAPLPQGANQLPDPAPAHSLASCQLPSAAPRSTAQARSNIWQAHPFAQPHRHPSSADLIGPSIRSYVARAILATPAGSRQ</sequence>
<evidence type="ECO:0000256" key="1">
    <source>
        <dbReference type="SAM" id="MobiDB-lite"/>
    </source>
</evidence>
<feature type="compositionally biased region" description="Low complexity" evidence="1">
    <location>
        <begin position="12"/>
        <end position="22"/>
    </location>
</feature>
<feature type="region of interest" description="Disordered" evidence="1">
    <location>
        <begin position="145"/>
        <end position="213"/>
    </location>
</feature>
<dbReference type="HOGENOM" id="CLU_1023073_0_0_1"/>
<evidence type="ECO:0000313" key="3">
    <source>
        <dbReference type="Proteomes" id="UP000016930"/>
    </source>
</evidence>
<name>M2P9P0_CERS8</name>
<reference evidence="2 3" key="1">
    <citation type="journal article" date="2012" name="Proc. Natl. Acad. Sci. U.S.A.">
        <title>Comparative genomics of Ceriporiopsis subvermispora and Phanerochaete chrysosporium provide insight into selective ligninolysis.</title>
        <authorList>
            <person name="Fernandez-Fueyo E."/>
            <person name="Ruiz-Duenas F.J."/>
            <person name="Ferreira P."/>
            <person name="Floudas D."/>
            <person name="Hibbett D.S."/>
            <person name="Canessa P."/>
            <person name="Larrondo L.F."/>
            <person name="James T.Y."/>
            <person name="Seelenfreund D."/>
            <person name="Lobos S."/>
            <person name="Polanco R."/>
            <person name="Tello M."/>
            <person name="Honda Y."/>
            <person name="Watanabe T."/>
            <person name="Watanabe T."/>
            <person name="Ryu J.S."/>
            <person name="Kubicek C.P."/>
            <person name="Schmoll M."/>
            <person name="Gaskell J."/>
            <person name="Hammel K.E."/>
            <person name="St John F.J."/>
            <person name="Vanden Wymelenberg A."/>
            <person name="Sabat G."/>
            <person name="Splinter BonDurant S."/>
            <person name="Syed K."/>
            <person name="Yadav J.S."/>
            <person name="Doddapaneni H."/>
            <person name="Subramanian V."/>
            <person name="Lavin J.L."/>
            <person name="Oguiza J.A."/>
            <person name="Perez G."/>
            <person name="Pisabarro A.G."/>
            <person name="Ramirez L."/>
            <person name="Santoyo F."/>
            <person name="Master E."/>
            <person name="Coutinho P.M."/>
            <person name="Henrissat B."/>
            <person name="Lombard V."/>
            <person name="Magnuson J.K."/>
            <person name="Kuees U."/>
            <person name="Hori C."/>
            <person name="Igarashi K."/>
            <person name="Samejima M."/>
            <person name="Held B.W."/>
            <person name="Barry K.W."/>
            <person name="LaButti K.M."/>
            <person name="Lapidus A."/>
            <person name="Lindquist E.A."/>
            <person name="Lucas S.M."/>
            <person name="Riley R."/>
            <person name="Salamov A.A."/>
            <person name="Hoffmeister D."/>
            <person name="Schwenk D."/>
            <person name="Hadar Y."/>
            <person name="Yarden O."/>
            <person name="de Vries R.P."/>
            <person name="Wiebenga A."/>
            <person name="Stenlid J."/>
            <person name="Eastwood D."/>
            <person name="Grigoriev I.V."/>
            <person name="Berka R.M."/>
            <person name="Blanchette R.A."/>
            <person name="Kersten P."/>
            <person name="Martinez A.T."/>
            <person name="Vicuna R."/>
            <person name="Cullen D."/>
        </authorList>
    </citation>
    <scope>NUCLEOTIDE SEQUENCE [LARGE SCALE GENOMIC DNA]</scope>
    <source>
        <strain evidence="2 3">B</strain>
    </source>
</reference>
<proteinExistence type="predicted"/>
<gene>
    <name evidence="2" type="ORF">CERSUDRAFT_118811</name>
</gene>
<feature type="compositionally biased region" description="Basic and acidic residues" evidence="1">
    <location>
        <begin position="1"/>
        <end position="11"/>
    </location>
</feature>
<keyword evidence="3" id="KW-1185">Reference proteome</keyword>
<feature type="region of interest" description="Disordered" evidence="1">
    <location>
        <begin position="1"/>
        <end position="24"/>
    </location>
</feature>
<protein>
    <submittedName>
        <fullName evidence="2">Uncharacterized protein</fullName>
    </submittedName>
</protein>
<evidence type="ECO:0000313" key="2">
    <source>
        <dbReference type="EMBL" id="EMD32174.1"/>
    </source>
</evidence>
<dbReference type="EMBL" id="KB445812">
    <property type="protein sequence ID" value="EMD32174.1"/>
    <property type="molecule type" value="Genomic_DNA"/>
</dbReference>
<accession>M2P9P0</accession>
<organism evidence="2 3">
    <name type="scientific">Ceriporiopsis subvermispora (strain B)</name>
    <name type="common">White-rot fungus</name>
    <name type="synonym">Gelatoporia subvermispora</name>
    <dbReference type="NCBI Taxonomy" id="914234"/>
    <lineage>
        <taxon>Eukaryota</taxon>
        <taxon>Fungi</taxon>
        <taxon>Dikarya</taxon>
        <taxon>Basidiomycota</taxon>
        <taxon>Agaricomycotina</taxon>
        <taxon>Agaricomycetes</taxon>
        <taxon>Polyporales</taxon>
        <taxon>Gelatoporiaceae</taxon>
        <taxon>Gelatoporia</taxon>
    </lineage>
</organism>